<evidence type="ECO:0000313" key="3">
    <source>
        <dbReference type="Proteomes" id="UP001279410"/>
    </source>
</evidence>
<protein>
    <submittedName>
        <fullName evidence="2">Zinc finger protein 221-like protein</fullName>
    </submittedName>
</protein>
<dbReference type="AlphaFoldDB" id="A0AAD3NB33"/>
<comment type="caution">
    <text evidence="2">The sequence shown here is derived from an EMBL/GenBank/DDBJ whole genome shotgun (WGS) entry which is preliminary data.</text>
</comment>
<organism evidence="2 3">
    <name type="scientific">Lates japonicus</name>
    <name type="common">Japanese lates</name>
    <dbReference type="NCBI Taxonomy" id="270547"/>
    <lineage>
        <taxon>Eukaryota</taxon>
        <taxon>Metazoa</taxon>
        <taxon>Chordata</taxon>
        <taxon>Craniata</taxon>
        <taxon>Vertebrata</taxon>
        <taxon>Euteleostomi</taxon>
        <taxon>Actinopterygii</taxon>
        <taxon>Neopterygii</taxon>
        <taxon>Teleostei</taxon>
        <taxon>Neoteleostei</taxon>
        <taxon>Acanthomorphata</taxon>
        <taxon>Carangaria</taxon>
        <taxon>Carangaria incertae sedis</taxon>
        <taxon>Centropomidae</taxon>
        <taxon>Lates</taxon>
    </lineage>
</organism>
<gene>
    <name evidence="2" type="ORF">AKAME5_002039600</name>
</gene>
<reference evidence="2" key="1">
    <citation type="submission" date="2022-08" db="EMBL/GenBank/DDBJ databases">
        <title>Genome sequencing of akame (Lates japonicus).</title>
        <authorList>
            <person name="Hashiguchi Y."/>
            <person name="Takahashi H."/>
        </authorList>
    </citation>
    <scope>NUCLEOTIDE SEQUENCE</scope>
    <source>
        <strain evidence="2">Kochi</strain>
    </source>
</reference>
<sequence>MLERDQEASVVFKVSETGKSLSDPAYGTDRKQVSASRQTDRRNQDPGPHIKEEQEEVWSSQEENSQGLEEAMSPKFTSSCPCSEDDEETSVLRASSESN</sequence>
<accession>A0AAD3NB33</accession>
<dbReference type="Proteomes" id="UP001279410">
    <property type="component" value="Unassembled WGS sequence"/>
</dbReference>
<feature type="compositionally biased region" description="Basic and acidic residues" evidence="1">
    <location>
        <begin position="28"/>
        <end position="52"/>
    </location>
</feature>
<feature type="region of interest" description="Disordered" evidence="1">
    <location>
        <begin position="1"/>
        <end position="99"/>
    </location>
</feature>
<evidence type="ECO:0000313" key="2">
    <source>
        <dbReference type="EMBL" id="GLD69083.1"/>
    </source>
</evidence>
<evidence type="ECO:0000256" key="1">
    <source>
        <dbReference type="SAM" id="MobiDB-lite"/>
    </source>
</evidence>
<feature type="compositionally biased region" description="Low complexity" evidence="1">
    <location>
        <begin position="57"/>
        <end position="66"/>
    </location>
</feature>
<name>A0AAD3NB33_LATJO</name>
<dbReference type="EMBL" id="BRZM01000168">
    <property type="protein sequence ID" value="GLD69083.1"/>
    <property type="molecule type" value="Genomic_DNA"/>
</dbReference>
<proteinExistence type="predicted"/>
<keyword evidence="3" id="KW-1185">Reference proteome</keyword>